<accession>A0ABW6PWU0</accession>
<dbReference type="Proteomes" id="UP001601444">
    <property type="component" value="Unassembled WGS sequence"/>
</dbReference>
<reference evidence="1 2" key="1">
    <citation type="submission" date="2024-10" db="EMBL/GenBank/DDBJ databases">
        <title>The Natural Products Discovery Center: Release of the First 8490 Sequenced Strains for Exploring Actinobacteria Biosynthetic Diversity.</title>
        <authorList>
            <person name="Kalkreuter E."/>
            <person name="Kautsar S.A."/>
            <person name="Yang D."/>
            <person name="Bader C.D."/>
            <person name="Teijaro C.N."/>
            <person name="Fluegel L."/>
            <person name="Davis C.M."/>
            <person name="Simpson J.R."/>
            <person name="Lauterbach L."/>
            <person name="Steele A.D."/>
            <person name="Gui C."/>
            <person name="Meng S."/>
            <person name="Li G."/>
            <person name="Viehrig K."/>
            <person name="Ye F."/>
            <person name="Su P."/>
            <person name="Kiefer A.F."/>
            <person name="Nichols A."/>
            <person name="Cepeda A.J."/>
            <person name="Yan W."/>
            <person name="Fan B."/>
            <person name="Jiang Y."/>
            <person name="Adhikari A."/>
            <person name="Zheng C.-J."/>
            <person name="Schuster L."/>
            <person name="Cowan T.M."/>
            <person name="Smanski M.J."/>
            <person name="Chevrette M.G."/>
            <person name="De Carvalho L.P.S."/>
            <person name="Shen B."/>
        </authorList>
    </citation>
    <scope>NUCLEOTIDE SEQUENCE [LARGE SCALE GENOMIC DNA]</scope>
    <source>
        <strain evidence="1 2">NPDC004045</strain>
    </source>
</reference>
<protein>
    <submittedName>
        <fullName evidence="1">Uncharacterized protein</fullName>
    </submittedName>
</protein>
<organism evidence="1 2">
    <name type="scientific">Nocardia thailandica</name>
    <dbReference type="NCBI Taxonomy" id="257275"/>
    <lineage>
        <taxon>Bacteria</taxon>
        <taxon>Bacillati</taxon>
        <taxon>Actinomycetota</taxon>
        <taxon>Actinomycetes</taxon>
        <taxon>Mycobacteriales</taxon>
        <taxon>Nocardiaceae</taxon>
        <taxon>Nocardia</taxon>
    </lineage>
</organism>
<keyword evidence="2" id="KW-1185">Reference proteome</keyword>
<proteinExistence type="predicted"/>
<dbReference type="EMBL" id="JBIAMX010000029">
    <property type="protein sequence ID" value="MFF0546910.1"/>
    <property type="molecule type" value="Genomic_DNA"/>
</dbReference>
<sequence length="221" mass="24953">MICSCGKTEKPLRRGLCKACYARRRDRDIAYGRWARQEVAAEPVRQHVRALLAAGMSRRQISERAGLNRSRIAVLLRTDDPPTFLRPNTAEAFLSVPIPESADCAKADHDLLPAIGVQRRLRALVASGWPQSHLARELGIEPGNLGALIHRAQRVTVARHRAVVELFGRLQLEPGPPERARLYARRRRWPLPFQWDEEDIDRADAGIAAYRRYSQSKRGAA</sequence>
<name>A0ABW6PWU0_9NOCA</name>
<dbReference type="RefSeq" id="WP_387703094.1">
    <property type="nucleotide sequence ID" value="NZ_JBIAMX010000029.1"/>
</dbReference>
<evidence type="ECO:0000313" key="1">
    <source>
        <dbReference type="EMBL" id="MFF0546910.1"/>
    </source>
</evidence>
<evidence type="ECO:0000313" key="2">
    <source>
        <dbReference type="Proteomes" id="UP001601444"/>
    </source>
</evidence>
<gene>
    <name evidence="1" type="ORF">ACFYTF_29145</name>
</gene>
<comment type="caution">
    <text evidence="1">The sequence shown here is derived from an EMBL/GenBank/DDBJ whole genome shotgun (WGS) entry which is preliminary data.</text>
</comment>